<dbReference type="SUPFAM" id="SSF55729">
    <property type="entry name" value="Acyl-CoA N-acyltransferases (Nat)"/>
    <property type="match status" value="1"/>
</dbReference>
<dbReference type="AlphaFoldDB" id="A0A2D0KGP6"/>
<dbReference type="PROSITE" id="PS51186">
    <property type="entry name" value="GNAT"/>
    <property type="match status" value="1"/>
</dbReference>
<dbReference type="CDD" id="cd04301">
    <property type="entry name" value="NAT_SF"/>
    <property type="match status" value="1"/>
</dbReference>
<dbReference type="RefSeq" id="WP_099117473.1">
    <property type="nucleotide sequence ID" value="NZ_NJAK01000001.1"/>
</dbReference>
<dbReference type="OrthoDB" id="7350013at2"/>
<sequence length="319" mass="36410">MTIFQSTIQIRSYQSGDDKKISQLFREVYGDSYVYPDIYLPRLINDYQSTGQWYSALAFHQGKLIGHASLVKDTVQKNQAELALIVVYPDFQGHGVAKSLGSYLCGYAKEQGYNLLTMKQVCSHPKSQYIARNLGFYSTALLLDYVDSPFGLPAPESIVQGILPLKSLPLPKLNWPQPWQNWVAHIRQYVGESSKNTPSAYRRSMVSEPFTIKKSGRRLEITLYEVHTDFLSEVIALPSGQLTYLKLPACEETLGLYSLLKKGGFRFAGLCPDTYDGWFLLWLRGYQLTPYRFHDMGTQHLYQMELGLANTTNMMEPYF</sequence>
<dbReference type="EMBL" id="NJAK01000001">
    <property type="protein sequence ID" value="PHM62495.1"/>
    <property type="molecule type" value="Genomic_DNA"/>
</dbReference>
<dbReference type="Pfam" id="PF00583">
    <property type="entry name" value="Acetyltransf_1"/>
    <property type="match status" value="1"/>
</dbReference>
<dbReference type="Proteomes" id="UP000222168">
    <property type="component" value="Unassembled WGS sequence"/>
</dbReference>
<proteinExistence type="predicted"/>
<evidence type="ECO:0000313" key="3">
    <source>
        <dbReference type="Proteomes" id="UP000222168"/>
    </source>
</evidence>
<evidence type="ECO:0000259" key="1">
    <source>
        <dbReference type="PROSITE" id="PS51186"/>
    </source>
</evidence>
<dbReference type="InterPro" id="IPR000182">
    <property type="entry name" value="GNAT_dom"/>
</dbReference>
<reference evidence="2 3" key="1">
    <citation type="journal article" date="2017" name="Nat. Microbiol.">
        <title>Natural product diversity associated with the nematode symbionts Photorhabdus and Xenorhabdus.</title>
        <authorList>
            <person name="Tobias N.J."/>
            <person name="Wolff H."/>
            <person name="Djahanschiri B."/>
            <person name="Grundmann F."/>
            <person name="Kronenwerth M."/>
            <person name="Shi Y.M."/>
            <person name="Simonyi S."/>
            <person name="Grun P."/>
            <person name="Shapiro-Ilan D."/>
            <person name="Pidot S.J."/>
            <person name="Stinear T.P."/>
            <person name="Ebersberger I."/>
            <person name="Bode H.B."/>
        </authorList>
    </citation>
    <scope>NUCLEOTIDE SEQUENCE [LARGE SCALE GENOMIC DNA]</scope>
    <source>
        <strain evidence="2 3">DSM 22670</strain>
    </source>
</reference>
<protein>
    <submittedName>
        <fullName evidence="2">GNAT family N-acetyltransferase</fullName>
    </submittedName>
</protein>
<keyword evidence="3" id="KW-1185">Reference proteome</keyword>
<gene>
    <name evidence="2" type="ORF">Xish_01703</name>
</gene>
<evidence type="ECO:0000313" key="2">
    <source>
        <dbReference type="EMBL" id="PHM62495.1"/>
    </source>
</evidence>
<feature type="domain" description="N-acetyltransferase" evidence="1">
    <location>
        <begin position="8"/>
        <end position="155"/>
    </location>
</feature>
<dbReference type="GO" id="GO:0016747">
    <property type="term" value="F:acyltransferase activity, transferring groups other than amino-acyl groups"/>
    <property type="evidence" value="ECO:0007669"/>
    <property type="project" value="InterPro"/>
</dbReference>
<comment type="caution">
    <text evidence="2">The sequence shown here is derived from an EMBL/GenBank/DDBJ whole genome shotgun (WGS) entry which is preliminary data.</text>
</comment>
<dbReference type="InterPro" id="IPR016181">
    <property type="entry name" value="Acyl_CoA_acyltransferase"/>
</dbReference>
<organism evidence="2 3">
    <name type="scientific">Xenorhabdus ishibashii</name>
    <dbReference type="NCBI Taxonomy" id="1034471"/>
    <lineage>
        <taxon>Bacteria</taxon>
        <taxon>Pseudomonadati</taxon>
        <taxon>Pseudomonadota</taxon>
        <taxon>Gammaproteobacteria</taxon>
        <taxon>Enterobacterales</taxon>
        <taxon>Morganellaceae</taxon>
        <taxon>Xenorhabdus</taxon>
    </lineage>
</organism>
<name>A0A2D0KGP6_9GAMM</name>
<keyword evidence="2" id="KW-0808">Transferase</keyword>
<dbReference type="Gene3D" id="3.40.630.30">
    <property type="match status" value="1"/>
</dbReference>
<accession>A0A2D0KGP6</accession>